<dbReference type="RefSeq" id="WP_163299290.1">
    <property type="nucleotide sequence ID" value="NZ_JAAGRR010000128.1"/>
</dbReference>
<evidence type="ECO:0000313" key="11">
    <source>
        <dbReference type="EMBL" id="NDY43176.1"/>
    </source>
</evidence>
<evidence type="ECO:0000256" key="10">
    <source>
        <dbReference type="SAM" id="Phobius"/>
    </source>
</evidence>
<sequence>MTALGIAFAMGGQPAGGAAGAPNPLVSLMPFILIFVIFYFLLIRPQQKKAQEHRKFLDELERGREVVTAGGLIGRVTGLTDQVVTLEVADGVRVKVARGHIAGPAPGRAAPEKE</sequence>
<name>A0A6N9TXI0_DISTH</name>
<dbReference type="AlphaFoldDB" id="A0A6N9TXI0"/>
<comment type="caution">
    <text evidence="11">The sequence shown here is derived from an EMBL/GenBank/DDBJ whole genome shotgun (WGS) entry which is preliminary data.</text>
</comment>
<dbReference type="GO" id="GO:0015031">
    <property type="term" value="P:protein transport"/>
    <property type="evidence" value="ECO:0007669"/>
    <property type="project" value="UniProtKB-KW"/>
</dbReference>
<dbReference type="NCBIfam" id="TIGR00739">
    <property type="entry name" value="yajC"/>
    <property type="match status" value="1"/>
</dbReference>
<dbReference type="EMBL" id="JAAGRR010000128">
    <property type="protein sequence ID" value="NDY43176.1"/>
    <property type="molecule type" value="Genomic_DNA"/>
</dbReference>
<dbReference type="GO" id="GO:0005886">
    <property type="term" value="C:plasma membrane"/>
    <property type="evidence" value="ECO:0007669"/>
    <property type="project" value="UniProtKB-SubCell"/>
</dbReference>
<feature type="transmembrane region" description="Helical" evidence="10">
    <location>
        <begin position="27"/>
        <end position="45"/>
    </location>
</feature>
<proteinExistence type="inferred from homology"/>
<keyword evidence="12" id="KW-1185">Reference proteome</keyword>
<evidence type="ECO:0000256" key="9">
    <source>
        <dbReference type="ARBA" id="ARBA00023136"/>
    </source>
</evidence>
<dbReference type="Pfam" id="PF02699">
    <property type="entry name" value="YajC"/>
    <property type="match status" value="1"/>
</dbReference>
<evidence type="ECO:0000256" key="7">
    <source>
        <dbReference type="ARBA" id="ARBA00022989"/>
    </source>
</evidence>
<keyword evidence="9 10" id="KW-0472">Membrane</keyword>
<keyword evidence="8" id="KW-0811">Translocation</keyword>
<organism evidence="11 12">
    <name type="scientific">Dissulfurirhabdus thermomarina</name>
    <dbReference type="NCBI Taxonomy" id="1765737"/>
    <lineage>
        <taxon>Bacteria</taxon>
        <taxon>Deltaproteobacteria</taxon>
        <taxon>Dissulfurirhabdaceae</taxon>
        <taxon>Dissulfurirhabdus</taxon>
    </lineage>
</organism>
<comment type="similarity">
    <text evidence="2">Belongs to the YajC family.</text>
</comment>
<keyword evidence="5 10" id="KW-0812">Transmembrane</keyword>
<evidence type="ECO:0000256" key="8">
    <source>
        <dbReference type="ARBA" id="ARBA00023010"/>
    </source>
</evidence>
<evidence type="ECO:0000256" key="6">
    <source>
        <dbReference type="ARBA" id="ARBA00022927"/>
    </source>
</evidence>
<dbReference type="PANTHER" id="PTHR33909">
    <property type="entry name" value="SEC TRANSLOCON ACCESSORY COMPLEX SUBUNIT YAJC"/>
    <property type="match status" value="1"/>
</dbReference>
<dbReference type="SMART" id="SM01323">
    <property type="entry name" value="YajC"/>
    <property type="match status" value="1"/>
</dbReference>
<evidence type="ECO:0000256" key="1">
    <source>
        <dbReference type="ARBA" id="ARBA00004162"/>
    </source>
</evidence>
<dbReference type="InterPro" id="IPR003849">
    <property type="entry name" value="Preprotein_translocase_YajC"/>
</dbReference>
<evidence type="ECO:0000256" key="5">
    <source>
        <dbReference type="ARBA" id="ARBA00022692"/>
    </source>
</evidence>
<evidence type="ECO:0000256" key="3">
    <source>
        <dbReference type="ARBA" id="ARBA00022448"/>
    </source>
</evidence>
<protein>
    <submittedName>
        <fullName evidence="11">Preprotein translocase subunit YajC</fullName>
    </submittedName>
</protein>
<reference evidence="11 12" key="1">
    <citation type="submission" date="2020-02" db="EMBL/GenBank/DDBJ databases">
        <title>Comparative genomics of sulfur disproportionating microorganisms.</title>
        <authorList>
            <person name="Ward L.M."/>
            <person name="Bertran E."/>
            <person name="Johnston D.T."/>
        </authorList>
    </citation>
    <scope>NUCLEOTIDE SEQUENCE [LARGE SCALE GENOMIC DNA]</scope>
    <source>
        <strain evidence="11 12">DSM 100025</strain>
    </source>
</reference>
<dbReference type="PRINTS" id="PR01853">
    <property type="entry name" value="YAJCTRNLCASE"/>
</dbReference>
<dbReference type="PANTHER" id="PTHR33909:SF1">
    <property type="entry name" value="SEC TRANSLOCON ACCESSORY COMPLEX SUBUNIT YAJC"/>
    <property type="match status" value="1"/>
</dbReference>
<accession>A0A6N9TXI0</accession>
<gene>
    <name evidence="11" type="primary">yajC</name>
    <name evidence="11" type="ORF">G3N55_10025</name>
</gene>
<keyword evidence="3" id="KW-0813">Transport</keyword>
<dbReference type="Proteomes" id="UP000469346">
    <property type="component" value="Unassembled WGS sequence"/>
</dbReference>
<evidence type="ECO:0000256" key="4">
    <source>
        <dbReference type="ARBA" id="ARBA00022475"/>
    </source>
</evidence>
<keyword evidence="7 10" id="KW-1133">Transmembrane helix</keyword>
<evidence type="ECO:0000313" key="12">
    <source>
        <dbReference type="Proteomes" id="UP000469346"/>
    </source>
</evidence>
<keyword evidence="4" id="KW-1003">Cell membrane</keyword>
<evidence type="ECO:0000256" key="2">
    <source>
        <dbReference type="ARBA" id="ARBA00006742"/>
    </source>
</evidence>
<keyword evidence="6" id="KW-0653">Protein transport</keyword>
<comment type="subcellular location">
    <subcellularLocation>
        <location evidence="1">Cell membrane</location>
        <topology evidence="1">Single-pass membrane protein</topology>
    </subcellularLocation>
</comment>